<sequence>MGLIHENVWVEGIPLQRLLTLEIVHKPNEHGRAALTAAGEIPVLKRFMERETDRLIAIKARVQNQEVVLFRGYITQIRVDTNGGYGELSAELADSSCLLDVRRQNKTYQNLAKSYGEILNDAYNGTGKVVVNVSDQPIGAFILQMDETNWEFSQRMASRFNVPVFSSLVAEKPLVSFGVPQGKKAIELSTAAIRYLADNGRFREVTENDMTAGHTATAQDFSGLQVDSYDYAYLGDKVCVNGKEYYVRTIHAKLIDGLMHMSYELTGRQGFVAPLVRNNHCAGRVLTAQVKAVKRDTIQAFFFQIDPAYDSSSTTWFPYSTAYSSSDGSGWYVMPEVGDFVRILCPSNHEEEAFAASAVNTSPPASTRNKSFRAPGGKELLLTDDGISMICNHQNIFIDLSQDNGIGIVSSQPVHISSDKCVQIEAEEKVQITADKQILLQCGNSHVKLTEKQITFGGESVIVGE</sequence>
<gene>
    <name evidence="2" type="ORF">SAMN04487861_10533</name>
</gene>
<evidence type="ECO:0000313" key="2">
    <source>
        <dbReference type="EMBL" id="SFH80424.1"/>
    </source>
</evidence>
<evidence type="ECO:0000259" key="1">
    <source>
        <dbReference type="Pfam" id="PF10106"/>
    </source>
</evidence>
<evidence type="ECO:0000313" key="3">
    <source>
        <dbReference type="Proteomes" id="UP000183639"/>
    </source>
</evidence>
<protein>
    <submittedName>
        <fullName evidence="2">Phage late control gene D protein (GPD)</fullName>
    </submittedName>
</protein>
<dbReference type="InterPro" id="IPR018769">
    <property type="entry name" value="VgrG2_DUF2345"/>
</dbReference>
<accession>A0A1I3D0X4</accession>
<feature type="domain" description="DUF2345" evidence="1">
    <location>
        <begin position="366"/>
        <end position="459"/>
    </location>
</feature>
<dbReference type="SUPFAM" id="SSF69279">
    <property type="entry name" value="Phage tail proteins"/>
    <property type="match status" value="1"/>
</dbReference>
<dbReference type="Proteomes" id="UP000183639">
    <property type="component" value="Unassembled WGS sequence"/>
</dbReference>
<proteinExistence type="predicted"/>
<name>A0A1I3D0X4_SELRU</name>
<dbReference type="AlphaFoldDB" id="A0A1I3D0X4"/>
<dbReference type="OrthoDB" id="95423at2"/>
<reference evidence="2 3" key="1">
    <citation type="submission" date="2016-10" db="EMBL/GenBank/DDBJ databases">
        <authorList>
            <person name="de Groot N.N."/>
        </authorList>
    </citation>
    <scope>NUCLEOTIDE SEQUENCE [LARGE SCALE GENOMIC DNA]</scope>
    <source>
        <strain evidence="2 3">Z108</strain>
    </source>
</reference>
<dbReference type="EMBL" id="FOQK01000005">
    <property type="protein sequence ID" value="SFH80424.1"/>
    <property type="molecule type" value="Genomic_DNA"/>
</dbReference>
<dbReference type="Pfam" id="PF10106">
    <property type="entry name" value="DUF2345"/>
    <property type="match status" value="1"/>
</dbReference>
<dbReference type="RefSeq" id="WP_075442483.1">
    <property type="nucleotide sequence ID" value="NZ_FOQK01000005.1"/>
</dbReference>
<organism evidence="2 3">
    <name type="scientific">Selenomonas ruminantium</name>
    <dbReference type="NCBI Taxonomy" id="971"/>
    <lineage>
        <taxon>Bacteria</taxon>
        <taxon>Bacillati</taxon>
        <taxon>Bacillota</taxon>
        <taxon>Negativicutes</taxon>
        <taxon>Selenomonadales</taxon>
        <taxon>Selenomonadaceae</taxon>
        <taxon>Selenomonas</taxon>
    </lineage>
</organism>